<dbReference type="InterPro" id="IPR001387">
    <property type="entry name" value="Cro/C1-type_HTH"/>
</dbReference>
<dbReference type="Proteomes" id="UP001369958">
    <property type="component" value="Chromosome"/>
</dbReference>
<gene>
    <name evidence="2" type="ORF">V6617_17070</name>
</gene>
<evidence type="ECO:0000313" key="3">
    <source>
        <dbReference type="Proteomes" id="UP001369958"/>
    </source>
</evidence>
<accession>A0ABZ2HYM0</accession>
<dbReference type="CDD" id="cd00093">
    <property type="entry name" value="HTH_XRE"/>
    <property type="match status" value="1"/>
</dbReference>
<dbReference type="PROSITE" id="PS50943">
    <property type="entry name" value="HTH_CROC1"/>
    <property type="match status" value="1"/>
</dbReference>
<keyword evidence="3" id="KW-1185">Reference proteome</keyword>
<evidence type="ECO:0000259" key="1">
    <source>
        <dbReference type="PROSITE" id="PS50943"/>
    </source>
</evidence>
<dbReference type="SUPFAM" id="SSF47413">
    <property type="entry name" value="lambda repressor-like DNA-binding domains"/>
    <property type="match status" value="1"/>
</dbReference>
<dbReference type="RefSeq" id="WP_338608119.1">
    <property type="nucleotide sequence ID" value="NZ_CP146275.1"/>
</dbReference>
<dbReference type="Gene3D" id="1.10.260.40">
    <property type="entry name" value="lambda repressor-like DNA-binding domains"/>
    <property type="match status" value="1"/>
</dbReference>
<organism evidence="2 3">
    <name type="scientific">Pelagibacterium nitratireducens</name>
    <dbReference type="NCBI Taxonomy" id="1046114"/>
    <lineage>
        <taxon>Bacteria</taxon>
        <taxon>Pseudomonadati</taxon>
        <taxon>Pseudomonadota</taxon>
        <taxon>Alphaproteobacteria</taxon>
        <taxon>Hyphomicrobiales</taxon>
        <taxon>Devosiaceae</taxon>
        <taxon>Pelagibacterium</taxon>
    </lineage>
</organism>
<reference evidence="2 3" key="1">
    <citation type="submission" date="2024-02" db="EMBL/GenBank/DDBJ databases">
        <title>Complete genome sequence of Pelagibacterium nitratireducens ZH15.</title>
        <authorList>
            <person name="Zhao L.H."/>
        </authorList>
    </citation>
    <scope>NUCLEOTIDE SEQUENCE [LARGE SCALE GENOMIC DNA]</scope>
    <source>
        <strain evidence="2 3">ZH15</strain>
    </source>
</reference>
<dbReference type="InterPro" id="IPR010982">
    <property type="entry name" value="Lambda_DNA-bd_dom_sf"/>
</dbReference>
<dbReference type="EMBL" id="CP146275">
    <property type="protein sequence ID" value="WWT32697.1"/>
    <property type="molecule type" value="Genomic_DNA"/>
</dbReference>
<dbReference type="Pfam" id="PF01381">
    <property type="entry name" value="HTH_3"/>
    <property type="match status" value="1"/>
</dbReference>
<feature type="domain" description="HTH cro/C1-type" evidence="1">
    <location>
        <begin position="23"/>
        <end position="61"/>
    </location>
</feature>
<sequence length="108" mass="11457">MRIDQLGALVARKRGSMGIRAAAAEVGVSPTTLSRIERGHVPDVGTLQKVCEWIEEDPAQFTGIGGLQIAFKKQQAVSAATAKSLAVLIELASKQFAEKIDAEGHDNS</sequence>
<protein>
    <submittedName>
        <fullName evidence="2">Helix-turn-helix transcriptional regulator</fullName>
    </submittedName>
</protein>
<evidence type="ECO:0000313" key="2">
    <source>
        <dbReference type="EMBL" id="WWT32697.1"/>
    </source>
</evidence>
<proteinExistence type="predicted"/>
<name>A0ABZ2HYM0_9HYPH</name>